<evidence type="ECO:0000256" key="1">
    <source>
        <dbReference type="ARBA" id="ARBA00004123"/>
    </source>
</evidence>
<feature type="domain" description="RanBD1" evidence="4">
    <location>
        <begin position="246"/>
        <end position="394"/>
    </location>
</feature>
<dbReference type="OrthoDB" id="411251at2759"/>
<organism evidence="5 6">
    <name type="scientific">Geotrichum candidum</name>
    <name type="common">Oospora lactis</name>
    <name type="synonym">Dipodascus geotrichum</name>
    <dbReference type="NCBI Taxonomy" id="1173061"/>
    <lineage>
        <taxon>Eukaryota</taxon>
        <taxon>Fungi</taxon>
        <taxon>Dikarya</taxon>
        <taxon>Ascomycota</taxon>
        <taxon>Saccharomycotina</taxon>
        <taxon>Dipodascomycetes</taxon>
        <taxon>Dipodascales</taxon>
        <taxon>Dipodascaceae</taxon>
        <taxon>Geotrichum</taxon>
    </lineage>
</organism>
<dbReference type="EMBL" id="CCBN010000014">
    <property type="protein sequence ID" value="CDO56320.1"/>
    <property type="molecule type" value="Genomic_DNA"/>
</dbReference>
<comment type="subcellular location">
    <subcellularLocation>
        <location evidence="1">Nucleus</location>
    </subcellularLocation>
</comment>
<dbReference type="CDD" id="cd13180">
    <property type="entry name" value="RanBD_RanBP3"/>
    <property type="match status" value="1"/>
</dbReference>
<feature type="compositionally biased region" description="Basic and acidic residues" evidence="3">
    <location>
        <begin position="104"/>
        <end position="120"/>
    </location>
</feature>
<sequence>MGEEKAEEQVAVPATTVESQLEVDKVAGTTDGTAVHKRDREAGAETDENNTVKKLKTDEDAKANDESVNGEKDATAKEEKVAESDTASKAESDKALTATETTDEETRDKVEKDAAVDSKASEPTAILNSTTTFKGGFGSFTNSGFGTATSSPATTSVFSSASNSTTSTGNNGTDTTSAFSSAANAFKGGFSGFSSSSSFSSEKKDNPWAESKILPKSTVKSIFSKEESSSTEESKSEEPAASEELYVQLSAPLTEKKVETGEELEESTFSCRAKLYALDLTSTDKSWKERGVGTLHVNTSKKTSEISGAGDNDNATKTTTTSRLVMRSDGLLRVVLNVPLLKSFEVFKGMKSSLQSEKFIRITAIENGKPIQYALKTANADTSDKLYNAIQQLI</sequence>
<dbReference type="PANTHER" id="PTHR23138">
    <property type="entry name" value="RAN BINDING PROTEIN"/>
    <property type="match status" value="1"/>
</dbReference>
<evidence type="ECO:0000256" key="3">
    <source>
        <dbReference type="SAM" id="MobiDB-lite"/>
    </source>
</evidence>
<dbReference type="Pfam" id="PF00638">
    <property type="entry name" value="Ran_BP1"/>
    <property type="match status" value="2"/>
</dbReference>
<dbReference type="InterPro" id="IPR045255">
    <property type="entry name" value="RanBP1-like"/>
</dbReference>
<dbReference type="Gene3D" id="2.30.29.30">
    <property type="entry name" value="Pleckstrin-homology domain (PH domain)/Phosphotyrosine-binding domain (PTB)"/>
    <property type="match status" value="1"/>
</dbReference>
<evidence type="ECO:0000313" key="6">
    <source>
        <dbReference type="Proteomes" id="UP000242525"/>
    </source>
</evidence>
<feature type="compositionally biased region" description="Basic and acidic residues" evidence="3">
    <location>
        <begin position="223"/>
        <end position="238"/>
    </location>
</feature>
<dbReference type="InterPro" id="IPR011993">
    <property type="entry name" value="PH-like_dom_sf"/>
</dbReference>
<comment type="caution">
    <text evidence="5">The sequence shown here is derived from an EMBL/GenBank/DDBJ whole genome shotgun (WGS) entry which is preliminary data.</text>
</comment>
<dbReference type="Proteomes" id="UP000242525">
    <property type="component" value="Unassembled WGS sequence"/>
</dbReference>
<dbReference type="PANTHER" id="PTHR23138:SF142">
    <property type="entry name" value="RAN-BINDING PROTEIN 3B-RELATED"/>
    <property type="match status" value="1"/>
</dbReference>
<protein>
    <recommendedName>
        <fullName evidence="4">RanBD1 domain-containing protein</fullName>
    </recommendedName>
</protein>
<proteinExistence type="predicted"/>
<dbReference type="PROSITE" id="PS50196">
    <property type="entry name" value="RANBD1"/>
    <property type="match status" value="1"/>
</dbReference>
<feature type="region of interest" description="Disordered" evidence="3">
    <location>
        <begin position="1"/>
        <end position="178"/>
    </location>
</feature>
<keyword evidence="2" id="KW-0539">Nucleus</keyword>
<accession>A0A0J9XGB4</accession>
<feature type="compositionally biased region" description="Basic and acidic residues" evidence="3">
    <location>
        <begin position="34"/>
        <end position="43"/>
    </location>
</feature>
<dbReference type="SUPFAM" id="SSF50729">
    <property type="entry name" value="PH domain-like"/>
    <property type="match status" value="1"/>
</dbReference>
<dbReference type="InterPro" id="IPR000156">
    <property type="entry name" value="Ran_bind_dom"/>
</dbReference>
<name>A0A0J9XGB4_GEOCN</name>
<dbReference type="STRING" id="1173061.A0A0J9XGB4"/>
<dbReference type="AlphaFoldDB" id="A0A0J9XGB4"/>
<feature type="compositionally biased region" description="Low complexity" evidence="3">
    <location>
        <begin position="129"/>
        <end position="178"/>
    </location>
</feature>
<evidence type="ECO:0000313" key="5">
    <source>
        <dbReference type="EMBL" id="CDO56320.1"/>
    </source>
</evidence>
<gene>
    <name evidence="5" type="ORF">BN980_GECA14s02760g</name>
</gene>
<evidence type="ECO:0000259" key="4">
    <source>
        <dbReference type="PROSITE" id="PS50196"/>
    </source>
</evidence>
<reference evidence="5" key="1">
    <citation type="submission" date="2014-03" db="EMBL/GenBank/DDBJ databases">
        <authorList>
            <person name="Casaregola S."/>
        </authorList>
    </citation>
    <scope>NUCLEOTIDE SEQUENCE [LARGE SCALE GENOMIC DNA]</scope>
    <source>
        <strain evidence="5">CLIB 918</strain>
    </source>
</reference>
<dbReference type="GO" id="GO:0005634">
    <property type="term" value="C:nucleus"/>
    <property type="evidence" value="ECO:0007669"/>
    <property type="project" value="UniProtKB-SubCell"/>
</dbReference>
<dbReference type="SMART" id="SM00160">
    <property type="entry name" value="RanBD"/>
    <property type="match status" value="1"/>
</dbReference>
<feature type="region of interest" description="Disordered" evidence="3">
    <location>
        <begin position="193"/>
        <end position="212"/>
    </location>
</feature>
<evidence type="ECO:0000256" key="2">
    <source>
        <dbReference type="ARBA" id="ARBA00023242"/>
    </source>
</evidence>
<feature type="region of interest" description="Disordered" evidence="3">
    <location>
        <begin position="222"/>
        <end position="245"/>
    </location>
</feature>
<keyword evidence="6" id="KW-1185">Reference proteome</keyword>
<feature type="compositionally biased region" description="Basic and acidic residues" evidence="3">
    <location>
        <begin position="55"/>
        <end position="94"/>
    </location>
</feature>